<feature type="binding site" evidence="6">
    <location>
        <position position="234"/>
    </location>
    <ligand>
        <name>NAD(+)</name>
        <dbReference type="ChEBI" id="CHEBI:57540"/>
    </ligand>
</feature>
<comment type="cofactor">
    <cofactor evidence="6">
        <name>NAD(+)</name>
        <dbReference type="ChEBI" id="CHEBI:57540"/>
    </cofactor>
    <text evidence="6">Binds 1 NAD(+) per subunit.</text>
</comment>
<feature type="binding site" evidence="6">
    <location>
        <begin position="148"/>
        <end position="150"/>
    </location>
    <ligand>
        <name>NAD(+)</name>
        <dbReference type="ChEBI" id="CHEBI:57540"/>
    </ligand>
</feature>
<evidence type="ECO:0000256" key="5">
    <source>
        <dbReference type="PIRSR" id="PIRSR001109-1"/>
    </source>
</evidence>
<dbReference type="EC" id="3.13.2.1" evidence="4"/>
<keyword evidence="3 6" id="KW-0520">NAD</keyword>
<dbReference type="NCBIfam" id="TIGR00936">
    <property type="entry name" value="ahcY"/>
    <property type="match status" value="1"/>
</dbReference>
<dbReference type="SUPFAM" id="SSF52283">
    <property type="entry name" value="Formate/glycerate dehydrogenase catalytic domain-like"/>
    <property type="match status" value="1"/>
</dbReference>
<dbReference type="SMART" id="SM00996">
    <property type="entry name" value="AdoHcyase"/>
    <property type="match status" value="1"/>
</dbReference>
<name>A0A812EUG1_9ARCH</name>
<reference evidence="9" key="1">
    <citation type="submission" date="2021-02" db="EMBL/GenBank/DDBJ databases">
        <authorList>
            <person name="Han P."/>
        </authorList>
    </citation>
    <scope>NUCLEOTIDE SEQUENCE</scope>
    <source>
        <strain evidence="9">Candidatus Nitrosotenuis uzonensis 5A</strain>
    </source>
</reference>
<dbReference type="GO" id="GO:0004013">
    <property type="term" value="F:adenosylhomocysteinase activity"/>
    <property type="evidence" value="ECO:0007669"/>
    <property type="project" value="UniProtKB-UniRule"/>
</dbReference>
<dbReference type="Pfam" id="PF00670">
    <property type="entry name" value="AdoHcyase_NAD"/>
    <property type="match status" value="1"/>
</dbReference>
<sequence length="408" mass="44764">MSKIKDYSLADHGRSSYFWAKSHMKILEHSISQLARKKPLQGYTIASSLQLTKETSVLLMGIKSLGANVIASGGNPLTTQDDVAAFLHSEGITVYAWSDQSKTEYDWCQNMALSHKPDIIIDDGGDLNAKAHFGRFSKLHILGATEETTTGITRYLAMQKKGKLRYPIIAVNNARTKIMFDNRYGTGQSTVDALLRSAGVLLASKKVVVCGYGWLGKGVAQRCAGMGAKILVTEVDPIKALEAHMDGFEVLTMKKASKLGDIFITCTGMSDVIRKEHMLQMKNGAILANVGHFDVEIDTQFLLGKKTRQARPNLDKCTLGSRKIYLVAKGRVANLVAAEGHPPEVMALSFSNQLRCILHLVKNGKKMRSLVHGVPQEIDNAVALDALKSMGVKIDTLSNRQIQYAKSW</sequence>
<protein>
    <recommendedName>
        <fullName evidence="4">Adenosylhomocysteinase</fullName>
        <ecNumber evidence="4">3.13.2.1</ecNumber>
    </recommendedName>
</protein>
<dbReference type="AlphaFoldDB" id="A0A812EUG1"/>
<gene>
    <name evidence="9" type="primary">ahcY</name>
    <name evidence="9" type="ORF">NUZ5A_20278</name>
</gene>
<keyword evidence="2" id="KW-0554">One-carbon metabolism</keyword>
<feature type="binding site" evidence="6">
    <location>
        <position position="334"/>
    </location>
    <ligand>
        <name>NAD(+)</name>
        <dbReference type="ChEBI" id="CHEBI:57540"/>
    </ligand>
</feature>
<evidence type="ECO:0000256" key="2">
    <source>
        <dbReference type="ARBA" id="ARBA00022563"/>
    </source>
</evidence>
<dbReference type="GO" id="GO:0005829">
    <property type="term" value="C:cytosol"/>
    <property type="evidence" value="ECO:0007669"/>
    <property type="project" value="TreeGrafter"/>
</dbReference>
<keyword evidence="9" id="KW-0378">Hydrolase</keyword>
<feature type="domain" description="S-adenosyl-L-homocysteine hydrolase NAD binding" evidence="8">
    <location>
        <begin position="182"/>
        <end position="340"/>
    </location>
</feature>
<dbReference type="InterPro" id="IPR042172">
    <property type="entry name" value="Adenosylhomocyst_ase-like_sf"/>
</dbReference>
<feature type="binding site" evidence="5">
    <location>
        <position position="181"/>
    </location>
    <ligand>
        <name>substrate</name>
    </ligand>
</feature>
<dbReference type="EMBL" id="CAJNAQ010000002">
    <property type="protein sequence ID" value="CAE6487214.1"/>
    <property type="molecule type" value="Genomic_DNA"/>
</dbReference>
<dbReference type="PANTHER" id="PTHR23420:SF0">
    <property type="entry name" value="ADENOSYLHOMOCYSTEINASE"/>
    <property type="match status" value="1"/>
</dbReference>
<comment type="similarity">
    <text evidence="1 7">Belongs to the adenosylhomocysteinase family.</text>
</comment>
<evidence type="ECO:0000256" key="7">
    <source>
        <dbReference type="RuleBase" id="RU004166"/>
    </source>
</evidence>
<feature type="binding site" evidence="5">
    <location>
        <position position="177"/>
    </location>
    <ligand>
        <name>substrate</name>
    </ligand>
</feature>
<dbReference type="InterPro" id="IPR015878">
    <property type="entry name" value="Ado_hCys_hydrolase_NAD-bd"/>
</dbReference>
<dbReference type="Proteomes" id="UP000655759">
    <property type="component" value="Unassembled WGS sequence"/>
</dbReference>
<evidence type="ECO:0000259" key="8">
    <source>
        <dbReference type="SMART" id="SM00997"/>
    </source>
</evidence>
<dbReference type="CDD" id="cd00401">
    <property type="entry name" value="SAHH"/>
    <property type="match status" value="1"/>
</dbReference>
<evidence type="ECO:0000256" key="3">
    <source>
        <dbReference type="ARBA" id="ARBA00023027"/>
    </source>
</evidence>
<feature type="binding site" evidence="5">
    <location>
        <position position="147"/>
    </location>
    <ligand>
        <name>substrate</name>
    </ligand>
</feature>
<comment type="caution">
    <text evidence="9">The sequence shown here is derived from an EMBL/GenBank/DDBJ whole genome shotgun (WGS) entry which is preliminary data.</text>
</comment>
<feature type="binding site" evidence="5">
    <location>
        <position position="52"/>
    </location>
    <ligand>
        <name>substrate</name>
    </ligand>
</feature>
<evidence type="ECO:0000256" key="6">
    <source>
        <dbReference type="PIRSR" id="PIRSR001109-2"/>
    </source>
</evidence>
<evidence type="ECO:0000313" key="10">
    <source>
        <dbReference type="Proteomes" id="UP000655759"/>
    </source>
</evidence>
<organism evidence="9 10">
    <name type="scientific">Candidatus Nitrosotenuis uzonensis</name>
    <dbReference type="NCBI Taxonomy" id="1407055"/>
    <lineage>
        <taxon>Archaea</taxon>
        <taxon>Nitrososphaerota</taxon>
        <taxon>Candidatus Nitrosotenuis</taxon>
    </lineage>
</organism>
<dbReference type="NCBIfam" id="NF004005">
    <property type="entry name" value="PRK05476.2-3"/>
    <property type="match status" value="1"/>
</dbReference>
<feature type="binding site" evidence="6">
    <location>
        <position position="341"/>
    </location>
    <ligand>
        <name>NAD(+)</name>
        <dbReference type="ChEBI" id="CHEBI:57540"/>
    </ligand>
</feature>
<evidence type="ECO:0000256" key="1">
    <source>
        <dbReference type="ARBA" id="ARBA00007122"/>
    </source>
</evidence>
<dbReference type="SMART" id="SM00997">
    <property type="entry name" value="AdoHcyase_NAD"/>
    <property type="match status" value="1"/>
</dbReference>
<dbReference type="GO" id="GO:0006730">
    <property type="term" value="P:one-carbon metabolic process"/>
    <property type="evidence" value="ECO:0007669"/>
    <property type="project" value="UniProtKB-UniRule"/>
</dbReference>
<dbReference type="PANTHER" id="PTHR23420">
    <property type="entry name" value="ADENOSYLHOMOCYSTEINASE"/>
    <property type="match status" value="1"/>
</dbReference>
<dbReference type="PIRSF" id="PIRSF001109">
    <property type="entry name" value="Ad_hcy_hydrolase"/>
    <property type="match status" value="1"/>
</dbReference>
<dbReference type="Gene3D" id="3.40.50.1480">
    <property type="entry name" value="Adenosylhomocysteinase-like"/>
    <property type="match status" value="1"/>
</dbReference>
<dbReference type="Gene3D" id="3.40.50.720">
    <property type="entry name" value="NAD(P)-binding Rossmann-like Domain"/>
    <property type="match status" value="1"/>
</dbReference>
<proteinExistence type="inferred from homology"/>
<dbReference type="GO" id="GO:0033353">
    <property type="term" value="P:S-adenosylmethionine cycle"/>
    <property type="evidence" value="ECO:0007669"/>
    <property type="project" value="TreeGrafter"/>
</dbReference>
<dbReference type="InterPro" id="IPR000043">
    <property type="entry name" value="Adenosylhomocysteinase-like"/>
</dbReference>
<dbReference type="Pfam" id="PF05221">
    <property type="entry name" value="AdoHcyase"/>
    <property type="match status" value="2"/>
</dbReference>
<accession>A0A812EUG1</accession>
<evidence type="ECO:0000313" key="9">
    <source>
        <dbReference type="EMBL" id="CAE6487214.1"/>
    </source>
</evidence>
<feature type="binding site" evidence="5">
    <location>
        <position position="123"/>
    </location>
    <ligand>
        <name>substrate</name>
    </ligand>
</feature>
<feature type="binding site" evidence="6">
    <location>
        <begin position="213"/>
        <end position="218"/>
    </location>
    <ligand>
        <name>NAD(+)</name>
        <dbReference type="ChEBI" id="CHEBI:57540"/>
    </ligand>
</feature>
<dbReference type="InterPro" id="IPR036291">
    <property type="entry name" value="NAD(P)-bd_dom_sf"/>
</dbReference>
<dbReference type="RefSeq" id="WP_205097987.1">
    <property type="nucleotide sequence ID" value="NZ_CAJNAQ010000002.1"/>
</dbReference>
<evidence type="ECO:0000256" key="4">
    <source>
        <dbReference type="NCBIfam" id="TIGR00936"/>
    </source>
</evidence>
<dbReference type="SUPFAM" id="SSF51735">
    <property type="entry name" value="NAD(P)-binding Rossmann-fold domains"/>
    <property type="match status" value="1"/>
</dbReference>